<dbReference type="Gene3D" id="1.10.10.10">
    <property type="entry name" value="Winged helix-like DNA-binding domain superfamily/Winged helix DNA-binding domain"/>
    <property type="match status" value="1"/>
</dbReference>
<dbReference type="CDD" id="cd06171">
    <property type="entry name" value="Sigma70_r4"/>
    <property type="match status" value="1"/>
</dbReference>
<evidence type="ECO:0000256" key="3">
    <source>
        <dbReference type="ARBA" id="ARBA00023082"/>
    </source>
</evidence>
<protein>
    <submittedName>
        <fullName evidence="7">Sigma-70 family RNA polymerase sigma factor</fullName>
    </submittedName>
</protein>
<feature type="domain" description="RNA polymerase sigma-70 region 2" evidence="5">
    <location>
        <begin position="26"/>
        <end position="92"/>
    </location>
</feature>
<dbReference type="PANTHER" id="PTHR43133:SF51">
    <property type="entry name" value="RNA POLYMERASE SIGMA FACTOR"/>
    <property type="match status" value="1"/>
</dbReference>
<dbReference type="PANTHER" id="PTHR43133">
    <property type="entry name" value="RNA POLYMERASE ECF-TYPE SIGMA FACTO"/>
    <property type="match status" value="1"/>
</dbReference>
<accession>A0A9D9NGK5</accession>
<dbReference type="GO" id="GO:0016987">
    <property type="term" value="F:sigma factor activity"/>
    <property type="evidence" value="ECO:0007669"/>
    <property type="project" value="UniProtKB-KW"/>
</dbReference>
<evidence type="ECO:0000313" key="7">
    <source>
        <dbReference type="EMBL" id="MBO8472490.1"/>
    </source>
</evidence>
<dbReference type="InterPro" id="IPR007627">
    <property type="entry name" value="RNA_pol_sigma70_r2"/>
</dbReference>
<dbReference type="SUPFAM" id="SSF88946">
    <property type="entry name" value="Sigma2 domain of RNA polymerase sigma factors"/>
    <property type="match status" value="1"/>
</dbReference>
<keyword evidence="3" id="KW-0731">Sigma factor</keyword>
<dbReference type="SUPFAM" id="SSF88659">
    <property type="entry name" value="Sigma3 and sigma4 domains of RNA polymerase sigma factors"/>
    <property type="match status" value="1"/>
</dbReference>
<sequence>MGKKTLGDKDLIIKALQNDQNAFRMLYERHKNGLFSHISKYIQKREDIEDLCQESFRKAFEQLSSYNPEYKFTTWLYSIGAHTALDYLKKQKNDVFTDHLDPQNENSEMLSLTPEEELVILEMAGEVKKNLENLQEKYRKPAELRFLKEYGYEEIAKELNLPLNTVKIRIMRAKVALITMLKSN</sequence>
<evidence type="ECO:0000256" key="2">
    <source>
        <dbReference type="ARBA" id="ARBA00023015"/>
    </source>
</evidence>
<evidence type="ECO:0000259" key="5">
    <source>
        <dbReference type="Pfam" id="PF04542"/>
    </source>
</evidence>
<dbReference type="GO" id="GO:0003677">
    <property type="term" value="F:DNA binding"/>
    <property type="evidence" value="ECO:0007669"/>
    <property type="project" value="InterPro"/>
</dbReference>
<reference evidence="7" key="2">
    <citation type="journal article" date="2021" name="PeerJ">
        <title>Extensive microbial diversity within the chicken gut microbiome revealed by metagenomics and culture.</title>
        <authorList>
            <person name="Gilroy R."/>
            <person name="Ravi A."/>
            <person name="Getino M."/>
            <person name="Pursley I."/>
            <person name="Horton D.L."/>
            <person name="Alikhan N.F."/>
            <person name="Baker D."/>
            <person name="Gharbi K."/>
            <person name="Hall N."/>
            <person name="Watson M."/>
            <person name="Adriaenssens E.M."/>
            <person name="Foster-Nyarko E."/>
            <person name="Jarju S."/>
            <person name="Secka A."/>
            <person name="Antonio M."/>
            <person name="Oren A."/>
            <person name="Chaudhuri R.R."/>
            <person name="La Ragione R."/>
            <person name="Hildebrand F."/>
            <person name="Pallen M.J."/>
        </authorList>
    </citation>
    <scope>NUCLEOTIDE SEQUENCE</scope>
    <source>
        <strain evidence="7">B1-8020</strain>
    </source>
</reference>
<organism evidence="7 8">
    <name type="scientific">Candidatus Merdivivens pullicola</name>
    <dbReference type="NCBI Taxonomy" id="2840872"/>
    <lineage>
        <taxon>Bacteria</taxon>
        <taxon>Pseudomonadati</taxon>
        <taxon>Bacteroidota</taxon>
        <taxon>Bacteroidia</taxon>
        <taxon>Bacteroidales</taxon>
        <taxon>Muribaculaceae</taxon>
        <taxon>Muribaculaceae incertae sedis</taxon>
        <taxon>Candidatus Merdivivens</taxon>
    </lineage>
</organism>
<dbReference type="Pfam" id="PF04542">
    <property type="entry name" value="Sigma70_r2"/>
    <property type="match status" value="1"/>
</dbReference>
<dbReference type="Pfam" id="PF08281">
    <property type="entry name" value="Sigma70_r4_2"/>
    <property type="match status" value="1"/>
</dbReference>
<dbReference type="InterPro" id="IPR013325">
    <property type="entry name" value="RNA_pol_sigma_r2"/>
</dbReference>
<evidence type="ECO:0000256" key="4">
    <source>
        <dbReference type="ARBA" id="ARBA00023163"/>
    </source>
</evidence>
<keyword evidence="4" id="KW-0804">Transcription</keyword>
<dbReference type="InterPro" id="IPR014284">
    <property type="entry name" value="RNA_pol_sigma-70_dom"/>
</dbReference>
<evidence type="ECO:0000256" key="1">
    <source>
        <dbReference type="ARBA" id="ARBA00010641"/>
    </source>
</evidence>
<dbReference type="Proteomes" id="UP000823604">
    <property type="component" value="Unassembled WGS sequence"/>
</dbReference>
<comment type="similarity">
    <text evidence="1">Belongs to the sigma-70 factor family. ECF subfamily.</text>
</comment>
<comment type="caution">
    <text evidence="7">The sequence shown here is derived from an EMBL/GenBank/DDBJ whole genome shotgun (WGS) entry which is preliminary data.</text>
</comment>
<keyword evidence="2" id="KW-0805">Transcription regulation</keyword>
<name>A0A9D9NGK5_9BACT</name>
<dbReference type="Gene3D" id="1.10.1740.10">
    <property type="match status" value="1"/>
</dbReference>
<feature type="domain" description="RNA polymerase sigma factor 70 region 4 type 2" evidence="6">
    <location>
        <begin position="131"/>
        <end position="177"/>
    </location>
</feature>
<dbReference type="AlphaFoldDB" id="A0A9D9NGK5"/>
<dbReference type="GO" id="GO:0006352">
    <property type="term" value="P:DNA-templated transcription initiation"/>
    <property type="evidence" value="ECO:0007669"/>
    <property type="project" value="InterPro"/>
</dbReference>
<dbReference type="EMBL" id="JADIMA010000027">
    <property type="protein sequence ID" value="MBO8472490.1"/>
    <property type="molecule type" value="Genomic_DNA"/>
</dbReference>
<dbReference type="InterPro" id="IPR039425">
    <property type="entry name" value="RNA_pol_sigma-70-like"/>
</dbReference>
<dbReference type="InterPro" id="IPR036388">
    <property type="entry name" value="WH-like_DNA-bd_sf"/>
</dbReference>
<dbReference type="InterPro" id="IPR013324">
    <property type="entry name" value="RNA_pol_sigma_r3/r4-like"/>
</dbReference>
<evidence type="ECO:0000259" key="6">
    <source>
        <dbReference type="Pfam" id="PF08281"/>
    </source>
</evidence>
<dbReference type="InterPro" id="IPR013249">
    <property type="entry name" value="RNA_pol_sigma70_r4_t2"/>
</dbReference>
<gene>
    <name evidence="7" type="ORF">IAB81_02525</name>
</gene>
<reference evidence="7" key="1">
    <citation type="submission" date="2020-10" db="EMBL/GenBank/DDBJ databases">
        <authorList>
            <person name="Gilroy R."/>
        </authorList>
    </citation>
    <scope>NUCLEOTIDE SEQUENCE</scope>
    <source>
        <strain evidence="7">B1-8020</strain>
    </source>
</reference>
<dbReference type="NCBIfam" id="TIGR02937">
    <property type="entry name" value="sigma70-ECF"/>
    <property type="match status" value="1"/>
</dbReference>
<evidence type="ECO:0000313" key="8">
    <source>
        <dbReference type="Proteomes" id="UP000823604"/>
    </source>
</evidence>
<proteinExistence type="inferred from homology"/>